<dbReference type="SMART" id="SM00671">
    <property type="entry name" value="SEL1"/>
    <property type="match status" value="4"/>
</dbReference>
<dbReference type="RefSeq" id="WP_125227356.1">
    <property type="nucleotide sequence ID" value="NZ_RQYT01000007.1"/>
</dbReference>
<dbReference type="Gene3D" id="1.25.40.10">
    <property type="entry name" value="Tetratricopeptide repeat domain"/>
    <property type="match status" value="1"/>
</dbReference>
<evidence type="ECO:0000313" key="2">
    <source>
        <dbReference type="Proteomes" id="UP000280935"/>
    </source>
</evidence>
<dbReference type="InterPro" id="IPR050767">
    <property type="entry name" value="Sel1_AlgK"/>
</dbReference>
<dbReference type="EMBL" id="RQYT01000007">
    <property type="protein sequence ID" value="RRD50301.1"/>
    <property type="molecule type" value="Genomic_DNA"/>
</dbReference>
<dbReference type="OrthoDB" id="4350430at2"/>
<comment type="caution">
    <text evidence="1">The sequence shown here is derived from an EMBL/GenBank/DDBJ whole genome shotgun (WGS) entry which is preliminary data.</text>
</comment>
<name>A0A3P1WVP0_9ACTN</name>
<sequence length="202" mass="22088">MVLRTSIKQLQARAESGDPTAMLDLANWYFDDADLEDEAMEWWRRAAEAGEAEAAFNLGSMLEDDDPGAALSWYERGAEAGHTDAKVNAGTLLADGGDFVGAARWWVSAAEDGDTDAMYNLGQLADRDGSAEEAERWWLQAARRGHDEALQNLVAQCEELHDSHDPRTASLADLILATLAEAGLRAAGSLRRDLEQWATIRP</sequence>
<dbReference type="AlphaFoldDB" id="A0A3P1WVP0"/>
<organism evidence="1 2">
    <name type="scientific">Arachnia propionica</name>
    <dbReference type="NCBI Taxonomy" id="1750"/>
    <lineage>
        <taxon>Bacteria</taxon>
        <taxon>Bacillati</taxon>
        <taxon>Actinomycetota</taxon>
        <taxon>Actinomycetes</taxon>
        <taxon>Propionibacteriales</taxon>
        <taxon>Propionibacteriaceae</taxon>
        <taxon>Arachnia</taxon>
    </lineage>
</organism>
<dbReference type="Pfam" id="PF08238">
    <property type="entry name" value="Sel1"/>
    <property type="match status" value="4"/>
</dbReference>
<dbReference type="PANTHER" id="PTHR11102:SF160">
    <property type="entry name" value="ERAD-ASSOCIATED E3 UBIQUITIN-PROTEIN LIGASE COMPONENT HRD3"/>
    <property type="match status" value="1"/>
</dbReference>
<dbReference type="InterPro" id="IPR006597">
    <property type="entry name" value="Sel1-like"/>
</dbReference>
<protein>
    <submittedName>
        <fullName evidence="1">Sel1 repeat family protein</fullName>
    </submittedName>
</protein>
<dbReference type="PANTHER" id="PTHR11102">
    <property type="entry name" value="SEL-1-LIKE PROTEIN"/>
    <property type="match status" value="1"/>
</dbReference>
<dbReference type="Proteomes" id="UP000280935">
    <property type="component" value="Unassembled WGS sequence"/>
</dbReference>
<reference evidence="1 2" key="1">
    <citation type="submission" date="2018-11" db="EMBL/GenBank/DDBJ databases">
        <title>Genomes From Bacteria Associated with the Canine Oral Cavity: a Test Case for Automated Genome-Based Taxonomic Assignment.</title>
        <authorList>
            <person name="Coil D.A."/>
            <person name="Jospin G."/>
            <person name="Darling A.E."/>
            <person name="Wallis C."/>
            <person name="Davis I.J."/>
            <person name="Harris S."/>
            <person name="Eisen J.A."/>
            <person name="Holcombe L.J."/>
            <person name="O'Flynn C."/>
        </authorList>
    </citation>
    <scope>NUCLEOTIDE SEQUENCE [LARGE SCALE GENOMIC DNA]</scope>
    <source>
        <strain evidence="1 2">OH2822_COT-296</strain>
    </source>
</reference>
<dbReference type="SUPFAM" id="SSF81901">
    <property type="entry name" value="HCP-like"/>
    <property type="match status" value="1"/>
</dbReference>
<gene>
    <name evidence="1" type="ORF">EII35_04935</name>
</gene>
<accession>A0A3P1WVP0</accession>
<proteinExistence type="predicted"/>
<dbReference type="InterPro" id="IPR011990">
    <property type="entry name" value="TPR-like_helical_dom_sf"/>
</dbReference>
<evidence type="ECO:0000313" key="1">
    <source>
        <dbReference type="EMBL" id="RRD50301.1"/>
    </source>
</evidence>